<dbReference type="RefSeq" id="WP_213605975.1">
    <property type="nucleotide sequence ID" value="NZ_CP074676.1"/>
</dbReference>
<accession>A0ABX8DLT4</accession>
<name>A0ABX8DLT4_9PSED</name>
<protein>
    <submittedName>
        <fullName evidence="1">Uncharacterized protein</fullName>
    </submittedName>
</protein>
<proteinExistence type="predicted"/>
<gene>
    <name evidence="1" type="ORF">KH389_17825</name>
</gene>
<evidence type="ECO:0000313" key="1">
    <source>
        <dbReference type="EMBL" id="QVL17257.1"/>
    </source>
</evidence>
<dbReference type="Proteomes" id="UP000678154">
    <property type="component" value="Chromosome"/>
</dbReference>
<keyword evidence="2" id="KW-1185">Reference proteome</keyword>
<reference evidence="1 2" key="1">
    <citation type="journal article" date="2016" name="J. Hazard. Mater.">
        <title>A newly isolated Pseudomonas putida S-1 strain for batch-mode-propanethiol degradation and continuous treatment of propanethiol-containing waste gas.</title>
        <authorList>
            <person name="Chen D.Z."/>
            <person name="Sun Y.M."/>
            <person name="Han L.M."/>
            <person name="Chen J."/>
            <person name="Ye J.X."/>
            <person name="Chen J.M."/>
        </authorList>
    </citation>
    <scope>NUCLEOTIDE SEQUENCE [LARGE SCALE GENOMIC DNA]</scope>
    <source>
        <strain evidence="1 2">S-1</strain>
    </source>
</reference>
<dbReference type="GeneID" id="87482126"/>
<organism evidence="1 2">
    <name type="scientific">Pseudomonas qingdaonensis</name>
    <dbReference type="NCBI Taxonomy" id="2056231"/>
    <lineage>
        <taxon>Bacteria</taxon>
        <taxon>Pseudomonadati</taxon>
        <taxon>Pseudomonadota</taxon>
        <taxon>Gammaproteobacteria</taxon>
        <taxon>Pseudomonadales</taxon>
        <taxon>Pseudomonadaceae</taxon>
        <taxon>Pseudomonas</taxon>
    </lineage>
</organism>
<sequence>MKSSKDTYFAVVEGDALALGPRELLSAAVLEYEEFILVGDSERLLTDLSQYVHATIAARPICVLASSNALLLTVEHFLDHAYLHEDANRRFFKVCLDTGEVTLVPQVRDASFKTDANLHVYYEPGVQGLHPVVKSVVEAACAQHNEVTKLVCRLLIGYSFLPDQQLKSKSAGSDLDALQLHELQAFLGHLTGLVPIFTLLQEELTDLITHCNTLLAVCPSSASDLANIQATAALQNGFPCIYKVMSVLHYLAYQLAIERNLFSKAFMHIFRAYECYTSGALFLDNATIRLHTKSGTSLDSYMINNQRILGFTPVFKGIGTYFNLEQNADYLTCKFYIDLRNKFHYTHGDVKPSASLANEFARAVIRQILKIEKAANQQNFLWRDVYMQTRKHLIKDPQWEVPAAIRRALQAHQLTSFMVP</sequence>
<dbReference type="EMBL" id="CP074676">
    <property type="protein sequence ID" value="QVL17257.1"/>
    <property type="molecule type" value="Genomic_DNA"/>
</dbReference>
<evidence type="ECO:0000313" key="2">
    <source>
        <dbReference type="Proteomes" id="UP000678154"/>
    </source>
</evidence>